<feature type="transmembrane region" description="Helical" evidence="6">
    <location>
        <begin position="44"/>
        <end position="62"/>
    </location>
</feature>
<dbReference type="EMBL" id="JAGHKP010000002">
    <property type="protein sequence ID" value="MBO9152575.1"/>
    <property type="molecule type" value="Genomic_DNA"/>
</dbReference>
<dbReference type="RefSeq" id="WP_209145562.1">
    <property type="nucleotide sequence ID" value="NZ_JAGHKP010000002.1"/>
</dbReference>
<dbReference type="PROSITE" id="PS50113">
    <property type="entry name" value="PAC"/>
    <property type="match status" value="1"/>
</dbReference>
<evidence type="ECO:0000256" key="6">
    <source>
        <dbReference type="SAM" id="Phobius"/>
    </source>
</evidence>
<dbReference type="CDD" id="cd00130">
    <property type="entry name" value="PAS"/>
    <property type="match status" value="2"/>
</dbReference>
<sequence length="401" mass="47090">MSHTALKTAGLFLICGLVWLAGYDYLLVKLTDIFPRVRPGLLLYFMHAFFLFFSASLIYLLIRYDFRRNNAYFFQYRDLFYEHPVPMWIYQWGTLKFLAVNNAATEIYGYTREEFESMDILAIRDPSSVPAVLADVGRTNKNVDYRGIWQHRKKNGELFYVELYSHTTHYNGKEARIVMAIDIDAEVRSTIHAKDAGTRYELLAQVTQDCIYYWDLHSGRVTRNHGPMTMFGFKEEEIEDHVDWWKKNVHPEDLGGVMASFEERLRGKTLHWHTAYRFRCADGSYKYVLDRARILYNEHGEAVRVIGAIQDVDEAMRHEEERKRFTDRLQEQNEVLQEIARINSHEIRRPVSNILGIMAMLDPHNNEPGLNAQLLGLLQQSTADLDATLFRIRDKLQQMRE</sequence>
<dbReference type="InterPro" id="IPR035965">
    <property type="entry name" value="PAS-like_dom_sf"/>
</dbReference>
<organism evidence="8 9">
    <name type="scientific">Chitinophaga chungangae</name>
    <dbReference type="NCBI Taxonomy" id="2821488"/>
    <lineage>
        <taxon>Bacteria</taxon>
        <taxon>Pseudomonadati</taxon>
        <taxon>Bacteroidota</taxon>
        <taxon>Chitinophagia</taxon>
        <taxon>Chitinophagales</taxon>
        <taxon>Chitinophagaceae</taxon>
        <taxon>Chitinophaga</taxon>
    </lineage>
</organism>
<reference evidence="9" key="1">
    <citation type="submission" date="2021-03" db="EMBL/GenBank/DDBJ databases">
        <title>Assistant Professor.</title>
        <authorList>
            <person name="Huq M.A."/>
        </authorList>
    </citation>
    <scope>NUCLEOTIDE SEQUENCE [LARGE SCALE GENOMIC DNA]</scope>
    <source>
        <strain evidence="9">MAH-28</strain>
    </source>
</reference>
<dbReference type="SUPFAM" id="SSF47384">
    <property type="entry name" value="Homodimeric domain of signal transducing histidine kinase"/>
    <property type="match status" value="1"/>
</dbReference>
<gene>
    <name evidence="8" type="ORF">J7I43_10165</name>
</gene>
<comment type="catalytic activity">
    <reaction evidence="1">
        <text>ATP + protein L-histidine = ADP + protein N-phospho-L-histidine.</text>
        <dbReference type="EC" id="2.7.13.3"/>
    </reaction>
</comment>
<dbReference type="InterPro" id="IPR000014">
    <property type="entry name" value="PAS"/>
</dbReference>
<dbReference type="NCBIfam" id="TIGR00229">
    <property type="entry name" value="sensory_box"/>
    <property type="match status" value="2"/>
</dbReference>
<evidence type="ECO:0000256" key="3">
    <source>
        <dbReference type="ARBA" id="ARBA00022553"/>
    </source>
</evidence>
<evidence type="ECO:0000259" key="7">
    <source>
        <dbReference type="PROSITE" id="PS50113"/>
    </source>
</evidence>
<name>A0ABS3YDN1_9BACT</name>
<keyword evidence="3" id="KW-0597">Phosphoprotein</keyword>
<dbReference type="SUPFAM" id="SSF55785">
    <property type="entry name" value="PYP-like sensor domain (PAS domain)"/>
    <property type="match status" value="2"/>
</dbReference>
<dbReference type="Gene3D" id="3.30.450.20">
    <property type="entry name" value="PAS domain"/>
    <property type="match status" value="2"/>
</dbReference>
<proteinExistence type="predicted"/>
<dbReference type="EC" id="2.7.13.3" evidence="2"/>
<dbReference type="InterPro" id="IPR001610">
    <property type="entry name" value="PAC"/>
</dbReference>
<evidence type="ECO:0000256" key="1">
    <source>
        <dbReference type="ARBA" id="ARBA00000085"/>
    </source>
</evidence>
<dbReference type="Pfam" id="PF08447">
    <property type="entry name" value="PAS_3"/>
    <property type="match status" value="2"/>
</dbReference>
<evidence type="ECO:0000256" key="5">
    <source>
        <dbReference type="ARBA" id="ARBA00022777"/>
    </source>
</evidence>
<evidence type="ECO:0000256" key="4">
    <source>
        <dbReference type="ARBA" id="ARBA00022679"/>
    </source>
</evidence>
<keyword evidence="6" id="KW-0472">Membrane</keyword>
<feature type="domain" description="PAC" evidence="7">
    <location>
        <begin position="272"/>
        <end position="324"/>
    </location>
</feature>
<dbReference type="InterPro" id="IPR052162">
    <property type="entry name" value="Sensor_kinase/Photoreceptor"/>
</dbReference>
<accession>A0ABS3YDN1</accession>
<dbReference type="PANTHER" id="PTHR43304">
    <property type="entry name" value="PHYTOCHROME-LIKE PROTEIN CPH1"/>
    <property type="match status" value="1"/>
</dbReference>
<keyword evidence="9" id="KW-1185">Reference proteome</keyword>
<dbReference type="Proteomes" id="UP000679126">
    <property type="component" value="Unassembled WGS sequence"/>
</dbReference>
<comment type="caution">
    <text evidence="8">The sequence shown here is derived from an EMBL/GenBank/DDBJ whole genome shotgun (WGS) entry which is preliminary data.</text>
</comment>
<dbReference type="InterPro" id="IPR013655">
    <property type="entry name" value="PAS_fold_3"/>
</dbReference>
<keyword evidence="6" id="KW-0812">Transmembrane</keyword>
<protein>
    <recommendedName>
        <fullName evidence="2">histidine kinase</fullName>
        <ecNumber evidence="2">2.7.13.3</ecNumber>
    </recommendedName>
</protein>
<evidence type="ECO:0000313" key="9">
    <source>
        <dbReference type="Proteomes" id="UP000679126"/>
    </source>
</evidence>
<keyword evidence="5" id="KW-0418">Kinase</keyword>
<dbReference type="SMART" id="SM00091">
    <property type="entry name" value="PAS"/>
    <property type="match status" value="2"/>
</dbReference>
<dbReference type="InterPro" id="IPR000700">
    <property type="entry name" value="PAS-assoc_C"/>
</dbReference>
<dbReference type="PANTHER" id="PTHR43304:SF1">
    <property type="entry name" value="PAC DOMAIN-CONTAINING PROTEIN"/>
    <property type="match status" value="1"/>
</dbReference>
<evidence type="ECO:0000313" key="8">
    <source>
        <dbReference type="EMBL" id="MBO9152575.1"/>
    </source>
</evidence>
<dbReference type="Gene3D" id="1.10.287.130">
    <property type="match status" value="1"/>
</dbReference>
<evidence type="ECO:0000256" key="2">
    <source>
        <dbReference type="ARBA" id="ARBA00012438"/>
    </source>
</evidence>
<keyword evidence="4" id="KW-0808">Transferase</keyword>
<dbReference type="SMART" id="SM00086">
    <property type="entry name" value="PAC"/>
    <property type="match status" value="2"/>
</dbReference>
<dbReference type="InterPro" id="IPR036097">
    <property type="entry name" value="HisK_dim/P_sf"/>
</dbReference>
<keyword evidence="6" id="KW-1133">Transmembrane helix</keyword>